<reference evidence="1" key="1">
    <citation type="journal article" date="2021" name="Genome Biol. Evol.">
        <title>A High-Quality Reference Genome for a Parasitic Bivalve with Doubly Uniparental Inheritance (Bivalvia: Unionida).</title>
        <authorList>
            <person name="Smith C.H."/>
        </authorList>
    </citation>
    <scope>NUCLEOTIDE SEQUENCE</scope>
    <source>
        <strain evidence="1">CHS0354</strain>
    </source>
</reference>
<sequence>MYNDPLDIYGEKLNGIDCTDKELPASYLNYRDVTDKEMTLYQYFELTGQISWLIIYNTVR</sequence>
<organism evidence="1 2">
    <name type="scientific">Potamilus streckersoni</name>
    <dbReference type="NCBI Taxonomy" id="2493646"/>
    <lineage>
        <taxon>Eukaryota</taxon>
        <taxon>Metazoa</taxon>
        <taxon>Spiralia</taxon>
        <taxon>Lophotrochozoa</taxon>
        <taxon>Mollusca</taxon>
        <taxon>Bivalvia</taxon>
        <taxon>Autobranchia</taxon>
        <taxon>Heteroconchia</taxon>
        <taxon>Palaeoheterodonta</taxon>
        <taxon>Unionida</taxon>
        <taxon>Unionoidea</taxon>
        <taxon>Unionidae</taxon>
        <taxon>Ambleminae</taxon>
        <taxon>Lampsilini</taxon>
        <taxon>Potamilus</taxon>
    </lineage>
</organism>
<comment type="caution">
    <text evidence="1">The sequence shown here is derived from an EMBL/GenBank/DDBJ whole genome shotgun (WGS) entry which is preliminary data.</text>
</comment>
<name>A0AAE0TFI1_9BIVA</name>
<keyword evidence="2" id="KW-1185">Reference proteome</keyword>
<dbReference type="Proteomes" id="UP001195483">
    <property type="component" value="Unassembled WGS sequence"/>
</dbReference>
<dbReference type="EMBL" id="JAEAOA010001054">
    <property type="protein sequence ID" value="KAK3608973.1"/>
    <property type="molecule type" value="Genomic_DNA"/>
</dbReference>
<feature type="non-terminal residue" evidence="1">
    <location>
        <position position="60"/>
    </location>
</feature>
<accession>A0AAE0TFI1</accession>
<reference evidence="1" key="3">
    <citation type="submission" date="2023-05" db="EMBL/GenBank/DDBJ databases">
        <authorList>
            <person name="Smith C.H."/>
        </authorList>
    </citation>
    <scope>NUCLEOTIDE SEQUENCE</scope>
    <source>
        <strain evidence="1">CHS0354</strain>
        <tissue evidence="1">Mantle</tissue>
    </source>
</reference>
<evidence type="ECO:0000313" key="2">
    <source>
        <dbReference type="Proteomes" id="UP001195483"/>
    </source>
</evidence>
<proteinExistence type="predicted"/>
<evidence type="ECO:0000313" key="1">
    <source>
        <dbReference type="EMBL" id="KAK3608973.1"/>
    </source>
</evidence>
<gene>
    <name evidence="1" type="ORF">CHS0354_017136</name>
</gene>
<dbReference type="AlphaFoldDB" id="A0AAE0TFI1"/>
<protein>
    <submittedName>
        <fullName evidence="1">Uncharacterized protein</fullName>
    </submittedName>
</protein>
<reference evidence="1" key="2">
    <citation type="journal article" date="2021" name="Genome Biol. Evol.">
        <title>Developing a high-quality reference genome for a parasitic bivalve with doubly uniparental inheritance (Bivalvia: Unionida).</title>
        <authorList>
            <person name="Smith C.H."/>
        </authorList>
    </citation>
    <scope>NUCLEOTIDE SEQUENCE</scope>
    <source>
        <strain evidence="1">CHS0354</strain>
        <tissue evidence="1">Mantle</tissue>
    </source>
</reference>